<dbReference type="Proteomes" id="UP000737171">
    <property type="component" value="Unassembled WGS sequence"/>
</dbReference>
<dbReference type="RefSeq" id="WP_173126031.1">
    <property type="nucleotide sequence ID" value="NZ_JABRWJ010000006.1"/>
</dbReference>
<keyword evidence="2" id="KW-1185">Reference proteome</keyword>
<sequence length="68" mass="7327">MATATHEFDTRDEPLAGCGWFDSSHELSSGLAVIEHRGFEALSQDLPLAWQVAACMAALPVVQRAGAW</sequence>
<name>A0ABX2EL07_9BURK</name>
<accession>A0ABX2EL07</accession>
<organism evidence="1 2">
    <name type="scientific">Pseudaquabacterium terrae</name>
    <dbReference type="NCBI Taxonomy" id="2732868"/>
    <lineage>
        <taxon>Bacteria</taxon>
        <taxon>Pseudomonadati</taxon>
        <taxon>Pseudomonadota</taxon>
        <taxon>Betaproteobacteria</taxon>
        <taxon>Burkholderiales</taxon>
        <taxon>Sphaerotilaceae</taxon>
        <taxon>Pseudaquabacterium</taxon>
    </lineage>
</organism>
<protein>
    <submittedName>
        <fullName evidence="1">Uncharacterized protein</fullName>
    </submittedName>
</protein>
<dbReference type="EMBL" id="JABRWJ010000006">
    <property type="protein sequence ID" value="NRF69342.1"/>
    <property type="molecule type" value="Genomic_DNA"/>
</dbReference>
<evidence type="ECO:0000313" key="1">
    <source>
        <dbReference type="EMBL" id="NRF69342.1"/>
    </source>
</evidence>
<proteinExistence type="predicted"/>
<reference evidence="1 2" key="1">
    <citation type="submission" date="2020-05" db="EMBL/GenBank/DDBJ databases">
        <title>Aquincola sp. isolate from soil.</title>
        <authorList>
            <person name="Han J."/>
            <person name="Kim D.-U."/>
        </authorList>
    </citation>
    <scope>NUCLEOTIDE SEQUENCE [LARGE SCALE GENOMIC DNA]</scope>
    <source>
        <strain evidence="1 2">S2</strain>
    </source>
</reference>
<evidence type="ECO:0000313" key="2">
    <source>
        <dbReference type="Proteomes" id="UP000737171"/>
    </source>
</evidence>
<gene>
    <name evidence="1" type="ORF">HLB44_20290</name>
</gene>
<comment type="caution">
    <text evidence="1">The sequence shown here is derived from an EMBL/GenBank/DDBJ whole genome shotgun (WGS) entry which is preliminary data.</text>
</comment>